<reference evidence="2 3" key="1">
    <citation type="submission" date="2021-01" db="EMBL/GenBank/DDBJ databases">
        <title>Whole genome shotgun sequence of Catellatospora chokoriensis NBRC 107358.</title>
        <authorList>
            <person name="Komaki H."/>
            <person name="Tamura T."/>
        </authorList>
    </citation>
    <scope>NUCLEOTIDE SEQUENCE [LARGE SCALE GENOMIC DNA]</scope>
    <source>
        <strain evidence="2 3">NBRC 107358</strain>
    </source>
</reference>
<organism evidence="2 3">
    <name type="scientific">Catellatospora chokoriensis</name>
    <dbReference type="NCBI Taxonomy" id="310353"/>
    <lineage>
        <taxon>Bacteria</taxon>
        <taxon>Bacillati</taxon>
        <taxon>Actinomycetota</taxon>
        <taxon>Actinomycetes</taxon>
        <taxon>Micromonosporales</taxon>
        <taxon>Micromonosporaceae</taxon>
        <taxon>Catellatospora</taxon>
    </lineage>
</organism>
<evidence type="ECO:0000313" key="2">
    <source>
        <dbReference type="EMBL" id="GIF87345.1"/>
    </source>
</evidence>
<comment type="caution">
    <text evidence="2">The sequence shown here is derived from an EMBL/GenBank/DDBJ whole genome shotgun (WGS) entry which is preliminary data.</text>
</comment>
<dbReference type="PROSITE" id="PS51186">
    <property type="entry name" value="GNAT"/>
    <property type="match status" value="1"/>
</dbReference>
<dbReference type="SUPFAM" id="SSF55729">
    <property type="entry name" value="Acyl-CoA N-acyltransferases (Nat)"/>
    <property type="match status" value="1"/>
</dbReference>
<name>A0A8J3JYC5_9ACTN</name>
<proteinExistence type="predicted"/>
<gene>
    <name evidence="2" type="ORF">Cch02nite_07890</name>
</gene>
<evidence type="ECO:0000313" key="3">
    <source>
        <dbReference type="Proteomes" id="UP000619293"/>
    </source>
</evidence>
<dbReference type="RefSeq" id="WP_203736094.1">
    <property type="nucleotide sequence ID" value="NZ_BAAALB010000054.1"/>
</dbReference>
<protein>
    <submittedName>
        <fullName evidence="2">N-acetyltransferase</fullName>
    </submittedName>
</protein>
<dbReference type="GO" id="GO:0016747">
    <property type="term" value="F:acyltransferase activity, transferring groups other than amino-acyl groups"/>
    <property type="evidence" value="ECO:0007669"/>
    <property type="project" value="InterPro"/>
</dbReference>
<dbReference type="Proteomes" id="UP000619293">
    <property type="component" value="Unassembled WGS sequence"/>
</dbReference>
<keyword evidence="3" id="KW-1185">Reference proteome</keyword>
<dbReference type="InterPro" id="IPR000182">
    <property type="entry name" value="GNAT_dom"/>
</dbReference>
<dbReference type="Pfam" id="PF00583">
    <property type="entry name" value="Acetyltransf_1"/>
    <property type="match status" value="1"/>
</dbReference>
<dbReference type="InterPro" id="IPR016181">
    <property type="entry name" value="Acyl_CoA_acyltransferase"/>
</dbReference>
<accession>A0A8J3JYC5</accession>
<feature type="domain" description="N-acetyltransferase" evidence="1">
    <location>
        <begin position="183"/>
        <end position="316"/>
    </location>
</feature>
<evidence type="ECO:0000259" key="1">
    <source>
        <dbReference type="PROSITE" id="PS51186"/>
    </source>
</evidence>
<dbReference type="EMBL" id="BONG01000003">
    <property type="protein sequence ID" value="GIF87345.1"/>
    <property type="molecule type" value="Genomic_DNA"/>
</dbReference>
<dbReference type="AlphaFoldDB" id="A0A8J3JYC5"/>
<sequence>MTTKLNDLEFRSLRAGEEHLFLAYPQPPVPGVGVESRRVWSDLLADGQYRPEWSWVARRAGHTVARCAFWGFPESASPYSLDWLEPGAGPDCREIAAALLATALREMRTAEGARPEYHLFLPPGWRDTEGVREAAEDRLAVAAAAGYEPFIERFNYTWTPADRVPARSTRLVFREVGDEQALAVIRASIEGTLDGHSARDAARHGLAEAARIMLTDLADLPSPREWWRAAYTPDGDLVGLVVPARNPARAVIGYLAVVPARRGRGYADDLLAEATALLAEQGAQEIGADTDLGNRPMAAAFARAGYRNTAIRVVLQ</sequence>
<dbReference type="Gene3D" id="3.40.630.30">
    <property type="match status" value="1"/>
</dbReference>